<evidence type="ECO:0000313" key="1">
    <source>
        <dbReference type="EMBL" id="VDP47895.1"/>
    </source>
</evidence>
<gene>
    <name evidence="1" type="ORF">SBAD_LOCUS12396</name>
</gene>
<reference evidence="3" key="1">
    <citation type="submission" date="2016-06" db="UniProtKB">
        <authorList>
            <consortium name="WormBaseParasite"/>
        </authorList>
    </citation>
    <scope>IDENTIFICATION</scope>
</reference>
<dbReference type="Proteomes" id="UP000270296">
    <property type="component" value="Unassembled WGS sequence"/>
</dbReference>
<dbReference type="AlphaFoldDB" id="A0A183J948"/>
<evidence type="ECO:0000313" key="2">
    <source>
        <dbReference type="Proteomes" id="UP000270296"/>
    </source>
</evidence>
<proteinExistence type="predicted"/>
<sequence>QDIVVFASEEEHDSFADADCPSTDRFSKFVQCVVVDTMSRITLNAHLIVFKSLCSVDGTLCQDLLPLLLELAVQSQADVNYFTSSANEFLLDVLNSVEDSTEVAKKFILLMTTIYRRLQEGEQR</sequence>
<keyword evidence="2" id="KW-1185">Reference proteome</keyword>
<protein>
    <submittedName>
        <fullName evidence="3">HEAT repeat-containing protein 1</fullName>
    </submittedName>
</protein>
<reference evidence="1 2" key="2">
    <citation type="submission" date="2018-11" db="EMBL/GenBank/DDBJ databases">
        <authorList>
            <consortium name="Pathogen Informatics"/>
        </authorList>
    </citation>
    <scope>NUCLEOTIDE SEQUENCE [LARGE SCALE GENOMIC DNA]</scope>
</reference>
<name>A0A183J948_9BILA</name>
<dbReference type="EMBL" id="UZAM01017640">
    <property type="protein sequence ID" value="VDP47895.1"/>
    <property type="molecule type" value="Genomic_DNA"/>
</dbReference>
<evidence type="ECO:0000313" key="3">
    <source>
        <dbReference type="WBParaSite" id="SBAD_0001280201-mRNA-1"/>
    </source>
</evidence>
<dbReference type="WBParaSite" id="SBAD_0001280201-mRNA-1">
    <property type="protein sequence ID" value="SBAD_0001280201-mRNA-1"/>
    <property type="gene ID" value="SBAD_0001280201"/>
</dbReference>
<accession>A0A183J948</accession>
<organism evidence="3">
    <name type="scientific">Soboliphyme baturini</name>
    <dbReference type="NCBI Taxonomy" id="241478"/>
    <lineage>
        <taxon>Eukaryota</taxon>
        <taxon>Metazoa</taxon>
        <taxon>Ecdysozoa</taxon>
        <taxon>Nematoda</taxon>
        <taxon>Enoplea</taxon>
        <taxon>Dorylaimia</taxon>
        <taxon>Dioctophymatida</taxon>
        <taxon>Dioctophymatoidea</taxon>
        <taxon>Soboliphymatidae</taxon>
        <taxon>Soboliphyme</taxon>
    </lineage>
</organism>